<dbReference type="KEGG" id="ehn:H9Q80_09945"/>
<dbReference type="InterPro" id="IPR000944">
    <property type="entry name" value="Tscrpt_reg_Rrf2"/>
</dbReference>
<dbReference type="Proteomes" id="UP000515856">
    <property type="component" value="Chromosome"/>
</dbReference>
<dbReference type="SUPFAM" id="SSF46785">
    <property type="entry name" value="Winged helix' DNA-binding domain"/>
    <property type="match status" value="1"/>
</dbReference>
<sequence length="133" mass="15426">MQLNITTDYAIRIILYLSTKQKKITSKELSENLCIPQHYILKITKKLENAQLIHTYNGKNGGFSIAKDKSEISLLDIIGTMEPTTKINRCLEPDKYCSQRATDYCPVRKTYCFLQRMMEERLSSITVKEILDQ</sequence>
<accession>A0A7G9GII5</accession>
<keyword evidence="2" id="KW-1185">Reference proteome</keyword>
<dbReference type="PROSITE" id="PS51197">
    <property type="entry name" value="HTH_RRF2_2"/>
    <property type="match status" value="1"/>
</dbReference>
<evidence type="ECO:0000313" key="1">
    <source>
        <dbReference type="EMBL" id="QNM10617.1"/>
    </source>
</evidence>
<evidence type="ECO:0000313" key="2">
    <source>
        <dbReference type="Proteomes" id="UP000515856"/>
    </source>
</evidence>
<dbReference type="EMBL" id="CP060636">
    <property type="protein sequence ID" value="QNM10617.1"/>
    <property type="molecule type" value="Genomic_DNA"/>
</dbReference>
<dbReference type="PANTHER" id="PTHR33221">
    <property type="entry name" value="WINGED HELIX-TURN-HELIX TRANSCRIPTIONAL REGULATOR, RRF2 FAMILY"/>
    <property type="match status" value="1"/>
</dbReference>
<gene>
    <name evidence="1" type="ORF">H9Q80_09945</name>
</gene>
<dbReference type="Pfam" id="PF02082">
    <property type="entry name" value="Rrf2"/>
    <property type="match status" value="1"/>
</dbReference>
<dbReference type="AlphaFoldDB" id="A0A7G9GII5"/>
<protein>
    <submittedName>
        <fullName evidence="1">Rrf2 family transcriptional regulator</fullName>
    </submittedName>
</protein>
<dbReference type="GO" id="GO:0005829">
    <property type="term" value="C:cytosol"/>
    <property type="evidence" value="ECO:0007669"/>
    <property type="project" value="TreeGrafter"/>
</dbReference>
<dbReference type="NCBIfam" id="TIGR00738">
    <property type="entry name" value="rrf2_super"/>
    <property type="match status" value="1"/>
</dbReference>
<dbReference type="Gene3D" id="1.10.10.10">
    <property type="entry name" value="Winged helix-like DNA-binding domain superfamily/Winged helix DNA-binding domain"/>
    <property type="match status" value="1"/>
</dbReference>
<organism evidence="1 2">
    <name type="scientific">[Eubacterium] hominis</name>
    <dbReference type="NCBI Taxonomy" id="2764325"/>
    <lineage>
        <taxon>Bacteria</taxon>
        <taxon>Bacillati</taxon>
        <taxon>Bacillota</taxon>
        <taxon>Erysipelotrichia</taxon>
        <taxon>Erysipelotrichales</taxon>
        <taxon>Erysipelotrichaceae</taxon>
        <taxon>Amedibacillus</taxon>
    </lineage>
</organism>
<dbReference type="InterPro" id="IPR036390">
    <property type="entry name" value="WH_DNA-bd_sf"/>
</dbReference>
<name>A0A7G9GII5_9FIRM</name>
<dbReference type="RefSeq" id="WP_054322364.1">
    <property type="nucleotide sequence ID" value="NZ_CP060636.1"/>
</dbReference>
<proteinExistence type="predicted"/>
<dbReference type="InterPro" id="IPR036388">
    <property type="entry name" value="WH-like_DNA-bd_sf"/>
</dbReference>
<reference evidence="1 2" key="1">
    <citation type="submission" date="2020-08" db="EMBL/GenBank/DDBJ databases">
        <authorList>
            <person name="Liu C."/>
            <person name="Sun Q."/>
        </authorList>
    </citation>
    <scope>NUCLEOTIDE SEQUENCE [LARGE SCALE GENOMIC DNA]</scope>
    <source>
        <strain evidence="1 2">NSJ-61</strain>
    </source>
</reference>
<dbReference type="PANTHER" id="PTHR33221:SF2">
    <property type="entry name" value="TRANSCRIPTIONAL REGULATOR"/>
    <property type="match status" value="1"/>
</dbReference>
<dbReference type="GO" id="GO:0003700">
    <property type="term" value="F:DNA-binding transcription factor activity"/>
    <property type="evidence" value="ECO:0007669"/>
    <property type="project" value="TreeGrafter"/>
</dbReference>